<accession>A0AAV9UUA9</accession>
<dbReference type="Pfam" id="PF01738">
    <property type="entry name" value="DLH"/>
    <property type="match status" value="1"/>
</dbReference>
<proteinExistence type="predicted"/>
<name>A0AAV9UUA9_9PEZI</name>
<evidence type="ECO:0000313" key="2">
    <source>
        <dbReference type="EMBL" id="KAK6349298.1"/>
    </source>
</evidence>
<dbReference type="PANTHER" id="PTHR17630">
    <property type="entry name" value="DIENELACTONE HYDROLASE"/>
    <property type="match status" value="1"/>
</dbReference>
<organism evidence="2 3">
    <name type="scientific">Orbilia blumenaviensis</name>
    <dbReference type="NCBI Taxonomy" id="1796055"/>
    <lineage>
        <taxon>Eukaryota</taxon>
        <taxon>Fungi</taxon>
        <taxon>Dikarya</taxon>
        <taxon>Ascomycota</taxon>
        <taxon>Pezizomycotina</taxon>
        <taxon>Orbiliomycetes</taxon>
        <taxon>Orbiliales</taxon>
        <taxon>Orbiliaceae</taxon>
        <taxon>Orbilia</taxon>
    </lineage>
</organism>
<evidence type="ECO:0000313" key="3">
    <source>
        <dbReference type="Proteomes" id="UP001373714"/>
    </source>
</evidence>
<evidence type="ECO:0000259" key="1">
    <source>
        <dbReference type="Pfam" id="PF01738"/>
    </source>
</evidence>
<keyword evidence="3" id="KW-1185">Reference proteome</keyword>
<comment type="caution">
    <text evidence="2">The sequence shown here is derived from an EMBL/GenBank/DDBJ whole genome shotgun (WGS) entry which is preliminary data.</text>
</comment>
<dbReference type="Gene3D" id="3.40.50.1820">
    <property type="entry name" value="alpha/beta hydrolase"/>
    <property type="match status" value="1"/>
</dbReference>
<dbReference type="SUPFAM" id="SSF53474">
    <property type="entry name" value="alpha/beta-Hydrolases"/>
    <property type="match status" value="1"/>
</dbReference>
<reference evidence="2 3" key="1">
    <citation type="submission" date="2019-10" db="EMBL/GenBank/DDBJ databases">
        <authorList>
            <person name="Palmer J.M."/>
        </authorList>
    </citation>
    <scope>NUCLEOTIDE SEQUENCE [LARGE SCALE GENOMIC DNA]</scope>
    <source>
        <strain evidence="2 3">TWF730</strain>
    </source>
</reference>
<dbReference type="EMBL" id="JAVHNS010000007">
    <property type="protein sequence ID" value="KAK6349298.1"/>
    <property type="molecule type" value="Genomic_DNA"/>
</dbReference>
<dbReference type="PANTHER" id="PTHR17630:SF105">
    <property type="entry name" value="DIENELACTONE HYDROLASE FAMILY PROTEIN (AFU_ORTHOLOGUE AFUA_4G08790)"/>
    <property type="match status" value="1"/>
</dbReference>
<dbReference type="GO" id="GO:0016787">
    <property type="term" value="F:hydrolase activity"/>
    <property type="evidence" value="ECO:0007669"/>
    <property type="project" value="InterPro"/>
</dbReference>
<sequence>MAGMCRDCFKGTIHEGETKGHITKIHGFDTYVSHPTSPSETSPAILVLIPDGLGWASPNLRLTADRYAARTGCTVYIPDFMDGRPLPLWVADLPMDDILGNWSTPKQLLLKPYYLFWVLYALIPFNLTNGFRKSYKRVYKFFTALRKNEGNGKLVGVAGFCWGGKHAFTLGAGKDVDSGEYLIDFAYTGHPSGVDVPQDIEALQTPISVAMGTEDFLNTVEFSKKMKEGLEKHEAKGGRAGGSEFVFYEGGNHGFACRADLTNERLKECADAAEDQFVRWVERMVQKLSTGTSS</sequence>
<gene>
    <name evidence="2" type="ORF">TWF730_010048</name>
</gene>
<dbReference type="AlphaFoldDB" id="A0AAV9UUA9"/>
<dbReference type="InterPro" id="IPR029058">
    <property type="entry name" value="AB_hydrolase_fold"/>
</dbReference>
<dbReference type="InterPro" id="IPR002925">
    <property type="entry name" value="Dienelactn_hydro"/>
</dbReference>
<feature type="domain" description="Dienelactone hydrolase" evidence="1">
    <location>
        <begin position="147"/>
        <end position="283"/>
    </location>
</feature>
<protein>
    <recommendedName>
        <fullName evidence="1">Dienelactone hydrolase domain-containing protein</fullName>
    </recommendedName>
</protein>
<dbReference type="Proteomes" id="UP001373714">
    <property type="component" value="Unassembled WGS sequence"/>
</dbReference>